<dbReference type="InterPro" id="IPR052029">
    <property type="entry name" value="PpiD_chaperone"/>
</dbReference>
<keyword evidence="3" id="KW-1003">Cell membrane</keyword>
<evidence type="ECO:0000256" key="1">
    <source>
        <dbReference type="ARBA" id="ARBA00004382"/>
    </source>
</evidence>
<protein>
    <recommendedName>
        <fullName evidence="2">Parvulin-like PPIase</fullName>
    </recommendedName>
    <alternativeName>
        <fullName evidence="9">Peptidyl-prolyl cis-trans isomerase plp</fullName>
    </alternativeName>
    <alternativeName>
        <fullName evidence="12">Periplasmic chaperone PpiD</fullName>
    </alternativeName>
    <alternativeName>
        <fullName evidence="13">Periplasmic folding chaperone</fullName>
    </alternativeName>
    <alternativeName>
        <fullName evidence="10">Rotamase plp</fullName>
    </alternativeName>
</protein>
<dbReference type="InterPro" id="IPR046357">
    <property type="entry name" value="PPIase_dom_sf"/>
</dbReference>
<evidence type="ECO:0000256" key="13">
    <source>
        <dbReference type="ARBA" id="ARBA00042775"/>
    </source>
</evidence>
<dbReference type="SUPFAM" id="SSF109998">
    <property type="entry name" value="Triger factor/SurA peptide-binding domain-like"/>
    <property type="match status" value="1"/>
</dbReference>
<dbReference type="GO" id="GO:0005886">
    <property type="term" value="C:plasma membrane"/>
    <property type="evidence" value="ECO:0007669"/>
    <property type="project" value="UniProtKB-SubCell"/>
</dbReference>
<proteinExistence type="inferred from homology"/>
<keyword evidence="6 15" id="KW-1133">Transmembrane helix</keyword>
<dbReference type="GO" id="GO:0003755">
    <property type="term" value="F:peptidyl-prolyl cis-trans isomerase activity"/>
    <property type="evidence" value="ECO:0007669"/>
    <property type="project" value="UniProtKB-KW"/>
</dbReference>
<evidence type="ECO:0000256" key="9">
    <source>
        <dbReference type="ARBA" id="ARBA00030642"/>
    </source>
</evidence>
<evidence type="ECO:0000256" key="15">
    <source>
        <dbReference type="SAM" id="Phobius"/>
    </source>
</evidence>
<keyword evidence="18" id="KW-1185">Reference proteome</keyword>
<evidence type="ECO:0000256" key="7">
    <source>
        <dbReference type="ARBA" id="ARBA00023136"/>
    </source>
</evidence>
<keyword evidence="4" id="KW-0997">Cell inner membrane</keyword>
<keyword evidence="8" id="KW-0143">Chaperone</keyword>
<evidence type="ECO:0000256" key="4">
    <source>
        <dbReference type="ARBA" id="ARBA00022519"/>
    </source>
</evidence>
<keyword evidence="7 15" id="KW-0472">Membrane</keyword>
<comment type="caution">
    <text evidence="17">The sequence shown here is derived from an EMBL/GenBank/DDBJ whole genome shotgun (WGS) entry which is preliminary data.</text>
</comment>
<feature type="domain" description="PpiC" evidence="16">
    <location>
        <begin position="268"/>
        <end position="356"/>
    </location>
</feature>
<evidence type="ECO:0000256" key="5">
    <source>
        <dbReference type="ARBA" id="ARBA00022692"/>
    </source>
</evidence>
<dbReference type="RefSeq" id="WP_226606558.1">
    <property type="nucleotide sequence ID" value="NZ_JAJAQI010000009.1"/>
</dbReference>
<dbReference type="PANTHER" id="PTHR47529:SF1">
    <property type="entry name" value="PERIPLASMIC CHAPERONE PPID"/>
    <property type="match status" value="1"/>
</dbReference>
<evidence type="ECO:0000256" key="11">
    <source>
        <dbReference type="ARBA" id="ARBA00038408"/>
    </source>
</evidence>
<dbReference type="EMBL" id="JAJAQI010000009">
    <property type="protein sequence ID" value="MCB4821601.1"/>
    <property type="molecule type" value="Genomic_DNA"/>
</dbReference>
<evidence type="ECO:0000256" key="14">
    <source>
        <dbReference type="PROSITE-ProRule" id="PRU00278"/>
    </source>
</evidence>
<evidence type="ECO:0000313" key="18">
    <source>
        <dbReference type="Proteomes" id="UP001139311"/>
    </source>
</evidence>
<keyword evidence="14" id="KW-0697">Rotamase</keyword>
<dbReference type="PROSITE" id="PS50198">
    <property type="entry name" value="PPIC_PPIASE_2"/>
    <property type="match status" value="1"/>
</dbReference>
<evidence type="ECO:0000259" key="16">
    <source>
        <dbReference type="PROSITE" id="PS50198"/>
    </source>
</evidence>
<evidence type="ECO:0000256" key="12">
    <source>
        <dbReference type="ARBA" id="ARBA00040743"/>
    </source>
</evidence>
<feature type="transmembrane region" description="Helical" evidence="15">
    <location>
        <begin position="12"/>
        <end position="31"/>
    </location>
</feature>
<dbReference type="PANTHER" id="PTHR47529">
    <property type="entry name" value="PEPTIDYL-PROLYL CIS-TRANS ISOMERASE D"/>
    <property type="match status" value="1"/>
</dbReference>
<dbReference type="Pfam" id="PF13624">
    <property type="entry name" value="SurA_N_3"/>
    <property type="match status" value="1"/>
</dbReference>
<dbReference type="Proteomes" id="UP001139311">
    <property type="component" value="Unassembled WGS sequence"/>
</dbReference>
<accession>A0A9X1IB72</accession>
<comment type="subcellular location">
    <subcellularLocation>
        <location evidence="1">Cell inner membrane</location>
        <topology evidence="1">Single-pass type II membrane protein</topology>
        <orientation evidence="1">Periplasmic side</orientation>
    </subcellularLocation>
</comment>
<evidence type="ECO:0000313" key="17">
    <source>
        <dbReference type="EMBL" id="MCB4821601.1"/>
    </source>
</evidence>
<comment type="similarity">
    <text evidence="11">Belongs to the PpiD chaperone family.</text>
</comment>
<dbReference type="InterPro" id="IPR027304">
    <property type="entry name" value="Trigger_fact/SurA_dom_sf"/>
</dbReference>
<organism evidence="17 18">
    <name type="scientific">Roseicella aerolata</name>
    <dbReference type="NCBI Taxonomy" id="2883479"/>
    <lineage>
        <taxon>Bacteria</taxon>
        <taxon>Pseudomonadati</taxon>
        <taxon>Pseudomonadota</taxon>
        <taxon>Alphaproteobacteria</taxon>
        <taxon>Acetobacterales</taxon>
        <taxon>Roseomonadaceae</taxon>
        <taxon>Roseicella</taxon>
    </lineage>
</organism>
<dbReference type="Pfam" id="PF13145">
    <property type="entry name" value="Rotamase_2"/>
    <property type="match status" value="1"/>
</dbReference>
<keyword evidence="14" id="KW-0413">Isomerase</keyword>
<dbReference type="Gene3D" id="1.10.4030.10">
    <property type="entry name" value="Porin chaperone SurA, peptide-binding domain"/>
    <property type="match status" value="1"/>
</dbReference>
<sequence length="631" mass="68130">MLTALRRLAGTWVAKALFVLLILSFAVWGIGDTAKNLFAPDTSIARVGGQPVTLEEGQAAMRREMQRLARELGPQFENDPRLRRLVAERAVDQLVLDQVLRAEAERLKIAVPDSAVRDFVFSIQGFQGLDGRFSQAAFQNFLRSNDLSEPGFLALIRADLARQQIAMAVRSGATGPDALAKPLLRWLEEQRSVTLVSLPAAAAPEPAAPEEAQLRRFHENNPERFSSPEYREATVAVMTAELLSREVEVTEAEIAAAYDARRGQFETPERRRLAQALLPEEEKAREISGAWTTGAEFEAIAAQAQAAGGQALELGLVDRAGLPVPELAEAAFGAPEGSVTAPVQSPFGWHVFKVEAVEPGHSRPLAEVRDQLRRDLAQEKAADIAFERANRVEDALAGGATLAEVAQRFGLGLASFRADANGLDAEGRPVPLPVIEAARAPLLRAVFATDRGAAPRLQETEAGFVAIEIKDIAPPALRPFETVEAAVREAWEADARLRAQEERAAALLAATREGRTLAAAAQEAGLGSREVGAVGRTPRTGAAVPPELLGPLFQLQPNEATMVRTRDGFAVAQVLEITPGNPEADTAGLDRLRREVEQSVAEDLEVQFLAALRARSDVRVNPRMLDALAQP</sequence>
<dbReference type="SUPFAM" id="SSF54534">
    <property type="entry name" value="FKBP-like"/>
    <property type="match status" value="1"/>
</dbReference>
<evidence type="ECO:0000256" key="3">
    <source>
        <dbReference type="ARBA" id="ARBA00022475"/>
    </source>
</evidence>
<dbReference type="InterPro" id="IPR000297">
    <property type="entry name" value="PPIase_PpiC"/>
</dbReference>
<evidence type="ECO:0000256" key="10">
    <source>
        <dbReference type="ARBA" id="ARBA00031484"/>
    </source>
</evidence>
<name>A0A9X1IB72_9PROT</name>
<dbReference type="AlphaFoldDB" id="A0A9X1IB72"/>
<keyword evidence="5 15" id="KW-0812">Transmembrane</keyword>
<evidence type="ECO:0000256" key="2">
    <source>
        <dbReference type="ARBA" id="ARBA00018370"/>
    </source>
</evidence>
<gene>
    <name evidence="17" type="ORF">LHA35_07635</name>
</gene>
<dbReference type="Gene3D" id="3.10.50.40">
    <property type="match status" value="1"/>
</dbReference>
<evidence type="ECO:0000256" key="6">
    <source>
        <dbReference type="ARBA" id="ARBA00022989"/>
    </source>
</evidence>
<reference evidence="17" key="1">
    <citation type="submission" date="2021-10" db="EMBL/GenBank/DDBJ databases">
        <title>Roseicella aerolatum sp. nov., isolated from aerosols of e-waste dismantling site.</title>
        <authorList>
            <person name="Qin T."/>
        </authorList>
    </citation>
    <scope>NUCLEOTIDE SEQUENCE</scope>
    <source>
        <strain evidence="17">GB24</strain>
    </source>
</reference>
<evidence type="ECO:0000256" key="8">
    <source>
        <dbReference type="ARBA" id="ARBA00023186"/>
    </source>
</evidence>